<gene>
    <name evidence="3" type="ORF">GCM10011398_22000</name>
</gene>
<protein>
    <submittedName>
        <fullName evidence="3">Type II secretion system protein E</fullName>
    </submittedName>
</protein>
<dbReference type="InterPro" id="IPR050921">
    <property type="entry name" value="T4SS_GSP_E_ATPase"/>
</dbReference>
<dbReference type="Gene3D" id="3.30.450.380">
    <property type="match status" value="1"/>
</dbReference>
<evidence type="ECO:0000256" key="1">
    <source>
        <dbReference type="ARBA" id="ARBA00006611"/>
    </source>
</evidence>
<name>A0A917HF85_9BACI</name>
<dbReference type="RefSeq" id="WP_229683143.1">
    <property type="nucleotide sequence ID" value="NZ_BMFR01000008.1"/>
</dbReference>
<dbReference type="CDD" id="cd01130">
    <property type="entry name" value="VirB11-like_ATPase"/>
    <property type="match status" value="1"/>
</dbReference>
<accession>A0A917HF85</accession>
<reference evidence="3" key="1">
    <citation type="journal article" date="2014" name="Int. J. Syst. Evol. Microbiol.">
        <title>Complete genome sequence of Corynebacterium casei LMG S-19264T (=DSM 44701T), isolated from a smear-ripened cheese.</title>
        <authorList>
            <consortium name="US DOE Joint Genome Institute (JGI-PGF)"/>
            <person name="Walter F."/>
            <person name="Albersmeier A."/>
            <person name="Kalinowski J."/>
            <person name="Ruckert C."/>
        </authorList>
    </citation>
    <scope>NUCLEOTIDE SEQUENCE</scope>
    <source>
        <strain evidence="3">CGMCC 1.12754</strain>
    </source>
</reference>
<reference evidence="3" key="2">
    <citation type="submission" date="2020-09" db="EMBL/GenBank/DDBJ databases">
        <authorList>
            <person name="Sun Q."/>
            <person name="Zhou Y."/>
        </authorList>
    </citation>
    <scope>NUCLEOTIDE SEQUENCE</scope>
    <source>
        <strain evidence="3">CGMCC 1.12754</strain>
    </source>
</reference>
<dbReference type="Pfam" id="PF00437">
    <property type="entry name" value="T2SSE"/>
    <property type="match status" value="1"/>
</dbReference>
<dbReference type="PANTHER" id="PTHR30486:SF15">
    <property type="entry name" value="TYPE II_IV SECRETION SYSTEM ATPASE"/>
    <property type="match status" value="1"/>
</dbReference>
<comment type="similarity">
    <text evidence="1">Belongs to the GSP E family.</text>
</comment>
<dbReference type="PANTHER" id="PTHR30486">
    <property type="entry name" value="TWITCHING MOTILITY PROTEIN PILT"/>
    <property type="match status" value="1"/>
</dbReference>
<proteinExistence type="inferred from homology"/>
<keyword evidence="4" id="KW-1185">Reference proteome</keyword>
<dbReference type="EMBL" id="BMFR01000008">
    <property type="protein sequence ID" value="GGG76608.1"/>
    <property type="molecule type" value="Genomic_DNA"/>
</dbReference>
<feature type="domain" description="Bacterial type II secretion system protein E" evidence="2">
    <location>
        <begin position="68"/>
        <end position="333"/>
    </location>
</feature>
<dbReference type="GO" id="GO:0016887">
    <property type="term" value="F:ATP hydrolysis activity"/>
    <property type="evidence" value="ECO:0007669"/>
    <property type="project" value="InterPro"/>
</dbReference>
<sequence>MSFVSGLGARLYQFLTDELNQSVNQGEVTASLIEELAGGFLDREGNYLTFAQKKQLINEAASKVIGYGPLFPYLSDPHVNEIMVNGPKDVYINVNGNFEKAPACFRNDAQVMHVIDTMASQYGLRIDESSPIMDAALSDGSHIHAIIPPLARYGPVMTIRKFIKPAINDLIRMGTLNEVMADFLKTAVEAKRNIFVIGEAGSGKTTTLNALSSFIPENERIVTIEDSAELNLTQDHVVSLEANSRVSIYDLVQSSARMCPDRIVVSDVQGSEIVPMLQAMNTGQIGSLGTGYAGTPRELLAEFEMVVLKTEPHLSIRAIREQLAGALDLIVQQTRMKDGTRKITRITEVQGLDRDTIVLRDIFTCQDQQDNYQYCVR</sequence>
<evidence type="ECO:0000259" key="2">
    <source>
        <dbReference type="Pfam" id="PF00437"/>
    </source>
</evidence>
<dbReference type="SUPFAM" id="SSF52540">
    <property type="entry name" value="P-loop containing nucleoside triphosphate hydrolases"/>
    <property type="match status" value="1"/>
</dbReference>
<organism evidence="3 4">
    <name type="scientific">Virgibacillus oceani</name>
    <dbReference type="NCBI Taxonomy" id="1479511"/>
    <lineage>
        <taxon>Bacteria</taxon>
        <taxon>Bacillati</taxon>
        <taxon>Bacillota</taxon>
        <taxon>Bacilli</taxon>
        <taxon>Bacillales</taxon>
        <taxon>Bacillaceae</taxon>
        <taxon>Virgibacillus</taxon>
    </lineage>
</organism>
<evidence type="ECO:0000313" key="3">
    <source>
        <dbReference type="EMBL" id="GGG76608.1"/>
    </source>
</evidence>
<dbReference type="Gene3D" id="3.40.50.300">
    <property type="entry name" value="P-loop containing nucleotide triphosphate hydrolases"/>
    <property type="match status" value="1"/>
</dbReference>
<evidence type="ECO:0000313" key="4">
    <source>
        <dbReference type="Proteomes" id="UP000622860"/>
    </source>
</evidence>
<dbReference type="Proteomes" id="UP000622860">
    <property type="component" value="Unassembled WGS sequence"/>
</dbReference>
<dbReference type="InterPro" id="IPR001482">
    <property type="entry name" value="T2SS/T4SS_dom"/>
</dbReference>
<comment type="caution">
    <text evidence="3">The sequence shown here is derived from an EMBL/GenBank/DDBJ whole genome shotgun (WGS) entry which is preliminary data.</text>
</comment>
<dbReference type="InterPro" id="IPR027417">
    <property type="entry name" value="P-loop_NTPase"/>
</dbReference>
<dbReference type="AlphaFoldDB" id="A0A917HF85"/>